<comment type="caution">
    <text evidence="1">The sequence shown here is derived from an EMBL/GenBank/DDBJ whole genome shotgun (WGS) entry which is preliminary data.</text>
</comment>
<dbReference type="Proteomes" id="UP000266861">
    <property type="component" value="Unassembled WGS sequence"/>
</dbReference>
<protein>
    <submittedName>
        <fullName evidence="1">Uncharacterized protein</fullName>
    </submittedName>
</protein>
<organism evidence="1 2">
    <name type="scientific">Diversispora epigaea</name>
    <dbReference type="NCBI Taxonomy" id="1348612"/>
    <lineage>
        <taxon>Eukaryota</taxon>
        <taxon>Fungi</taxon>
        <taxon>Fungi incertae sedis</taxon>
        <taxon>Mucoromycota</taxon>
        <taxon>Glomeromycotina</taxon>
        <taxon>Glomeromycetes</taxon>
        <taxon>Diversisporales</taxon>
        <taxon>Diversisporaceae</taxon>
        <taxon>Diversispora</taxon>
    </lineage>
</organism>
<keyword evidence="2" id="KW-1185">Reference proteome</keyword>
<proteinExistence type="predicted"/>
<dbReference type="EMBL" id="PQFF01000123">
    <property type="protein sequence ID" value="RHZ80673.1"/>
    <property type="molecule type" value="Genomic_DNA"/>
</dbReference>
<sequence>MSNDMEMKDAQRYNGKNVEISNHFYNIYSLFNPYKKKKNLEKGTRGGIYLGCGNNGCVNGHAHNTGSNFIVKFCDKGMSKVVRQDLNMLRVAVAIRRVAGMSLS</sequence>
<reference evidence="1 2" key="1">
    <citation type="submission" date="2018-08" db="EMBL/GenBank/DDBJ databases">
        <title>Genome and evolution of the arbuscular mycorrhizal fungus Diversispora epigaea (formerly Glomus versiforme) and its bacterial endosymbionts.</title>
        <authorList>
            <person name="Sun X."/>
            <person name="Fei Z."/>
            <person name="Harrison M."/>
        </authorList>
    </citation>
    <scope>NUCLEOTIDE SEQUENCE [LARGE SCALE GENOMIC DNA]</scope>
    <source>
        <strain evidence="1 2">IT104</strain>
    </source>
</reference>
<accession>A0A397J6J0</accession>
<dbReference type="AlphaFoldDB" id="A0A397J6J0"/>
<name>A0A397J6J0_9GLOM</name>
<evidence type="ECO:0000313" key="1">
    <source>
        <dbReference type="EMBL" id="RHZ80673.1"/>
    </source>
</evidence>
<gene>
    <name evidence="1" type="ORF">Glove_132g55</name>
</gene>
<evidence type="ECO:0000313" key="2">
    <source>
        <dbReference type="Proteomes" id="UP000266861"/>
    </source>
</evidence>